<organism evidence="2 3">
    <name type="scientific">Genlisea aurea</name>
    <dbReference type="NCBI Taxonomy" id="192259"/>
    <lineage>
        <taxon>Eukaryota</taxon>
        <taxon>Viridiplantae</taxon>
        <taxon>Streptophyta</taxon>
        <taxon>Embryophyta</taxon>
        <taxon>Tracheophyta</taxon>
        <taxon>Spermatophyta</taxon>
        <taxon>Magnoliopsida</taxon>
        <taxon>eudicotyledons</taxon>
        <taxon>Gunneridae</taxon>
        <taxon>Pentapetalae</taxon>
        <taxon>asterids</taxon>
        <taxon>lamiids</taxon>
        <taxon>Lamiales</taxon>
        <taxon>Lentibulariaceae</taxon>
        <taxon>Genlisea</taxon>
    </lineage>
</organism>
<sequence length="117" mass="13209">MDPLEDRLFLNDMLFDCNVHGIEEGFVGGETVVEEICSDLVALSDFQDIDYDISDEEGNAIRKGVDDVFDFTGILPKESYCHQLEMVDGDIDLMASEDELRSLDGSDDEEQEHRAKK</sequence>
<name>S8C035_9LAMI</name>
<dbReference type="Proteomes" id="UP000015453">
    <property type="component" value="Unassembled WGS sequence"/>
</dbReference>
<accession>S8C035</accession>
<keyword evidence="3" id="KW-1185">Reference proteome</keyword>
<feature type="region of interest" description="Disordered" evidence="1">
    <location>
        <begin position="98"/>
        <end position="117"/>
    </location>
</feature>
<proteinExistence type="predicted"/>
<evidence type="ECO:0000313" key="3">
    <source>
        <dbReference type="Proteomes" id="UP000015453"/>
    </source>
</evidence>
<evidence type="ECO:0000256" key="1">
    <source>
        <dbReference type="SAM" id="MobiDB-lite"/>
    </source>
</evidence>
<protein>
    <submittedName>
        <fullName evidence="2">Uncharacterized protein</fullName>
    </submittedName>
</protein>
<dbReference type="EMBL" id="AUSU01007734">
    <property type="protein sequence ID" value="EPS60215.1"/>
    <property type="molecule type" value="Genomic_DNA"/>
</dbReference>
<evidence type="ECO:0000313" key="2">
    <source>
        <dbReference type="EMBL" id="EPS60215.1"/>
    </source>
</evidence>
<comment type="caution">
    <text evidence="2">The sequence shown here is derived from an EMBL/GenBank/DDBJ whole genome shotgun (WGS) entry which is preliminary data.</text>
</comment>
<dbReference type="AlphaFoldDB" id="S8C035"/>
<reference evidence="2 3" key="1">
    <citation type="journal article" date="2013" name="BMC Genomics">
        <title>The miniature genome of a carnivorous plant Genlisea aurea contains a low number of genes and short non-coding sequences.</title>
        <authorList>
            <person name="Leushkin E.V."/>
            <person name="Sutormin R.A."/>
            <person name="Nabieva E.R."/>
            <person name="Penin A.A."/>
            <person name="Kondrashov A.S."/>
            <person name="Logacheva M.D."/>
        </authorList>
    </citation>
    <scope>NUCLEOTIDE SEQUENCE [LARGE SCALE GENOMIC DNA]</scope>
</reference>
<gene>
    <name evidence="2" type="ORF">M569_14590</name>
</gene>